<dbReference type="Gene3D" id="3.40.50.300">
    <property type="entry name" value="P-loop containing nucleotide triphosphate hydrolases"/>
    <property type="match status" value="1"/>
</dbReference>
<evidence type="ECO:0000256" key="1">
    <source>
        <dbReference type="SAM" id="Phobius"/>
    </source>
</evidence>
<keyword evidence="1" id="KW-0472">Membrane</keyword>
<feature type="transmembrane region" description="Helical" evidence="1">
    <location>
        <begin position="286"/>
        <end position="305"/>
    </location>
</feature>
<proteinExistence type="predicted"/>
<dbReference type="PANTHER" id="PTHR35894:SF7">
    <property type="entry name" value="GENERAL SECRETION PATHWAY PROTEIN A-RELATED"/>
    <property type="match status" value="1"/>
</dbReference>
<name>A0A3P3QJX4_9GAMM</name>
<dbReference type="SUPFAM" id="SSF52540">
    <property type="entry name" value="P-loop containing nucleoside triphosphate hydrolases"/>
    <property type="match status" value="1"/>
</dbReference>
<dbReference type="RefSeq" id="WP_106693167.1">
    <property type="nucleotide sequence ID" value="NZ_LAVS01000096.1"/>
</dbReference>
<dbReference type="InterPro" id="IPR027417">
    <property type="entry name" value="P-loop_NTPase"/>
</dbReference>
<dbReference type="Proteomes" id="UP000276260">
    <property type="component" value="Unassembled WGS sequence"/>
</dbReference>
<organism evidence="3 4">
    <name type="scientific">Rheinheimera mesophila</name>
    <dbReference type="NCBI Taxonomy" id="1547515"/>
    <lineage>
        <taxon>Bacteria</taxon>
        <taxon>Pseudomonadati</taxon>
        <taxon>Pseudomonadota</taxon>
        <taxon>Gammaproteobacteria</taxon>
        <taxon>Chromatiales</taxon>
        <taxon>Chromatiaceae</taxon>
        <taxon>Rheinheimera</taxon>
    </lineage>
</organism>
<reference evidence="3 4" key="1">
    <citation type="submission" date="2018-11" db="EMBL/GenBank/DDBJ databases">
        <title>Draft genome analysis of Rheinheimera mesophila isolated from an industrial waste site.</title>
        <authorList>
            <person name="Yu Q."/>
            <person name="Qi Y."/>
            <person name="Zhang H."/>
            <person name="Lu Y."/>
            <person name="Pu J."/>
        </authorList>
    </citation>
    <scope>NUCLEOTIDE SEQUENCE [LARGE SCALE GENOMIC DNA]</scope>
    <source>
        <strain evidence="3 4">IITR13</strain>
    </source>
</reference>
<protein>
    <submittedName>
        <fullName evidence="3">AAA family ATPase</fullName>
    </submittedName>
</protein>
<dbReference type="InterPro" id="IPR052026">
    <property type="entry name" value="ExeA_AAA_ATPase_DNA-bind"/>
</dbReference>
<evidence type="ECO:0000259" key="2">
    <source>
        <dbReference type="SMART" id="SM00382"/>
    </source>
</evidence>
<evidence type="ECO:0000313" key="4">
    <source>
        <dbReference type="Proteomes" id="UP000276260"/>
    </source>
</evidence>
<dbReference type="GO" id="GO:0016887">
    <property type="term" value="F:ATP hydrolysis activity"/>
    <property type="evidence" value="ECO:0007669"/>
    <property type="project" value="InterPro"/>
</dbReference>
<feature type="domain" description="AAA+ ATPase" evidence="2">
    <location>
        <begin position="50"/>
        <end position="194"/>
    </location>
</feature>
<dbReference type="EMBL" id="RRCF01000002">
    <property type="protein sequence ID" value="RRJ21378.1"/>
    <property type="molecule type" value="Genomic_DNA"/>
</dbReference>
<comment type="caution">
    <text evidence="3">The sequence shown here is derived from an EMBL/GenBank/DDBJ whole genome shotgun (WGS) entry which is preliminary data.</text>
</comment>
<keyword evidence="4" id="KW-1185">Reference proteome</keyword>
<gene>
    <name evidence="3" type="ORF">EIK76_10905</name>
</gene>
<dbReference type="AlphaFoldDB" id="A0A3P3QJX4"/>
<dbReference type="SMART" id="SM00382">
    <property type="entry name" value="AAA"/>
    <property type="match status" value="1"/>
</dbReference>
<dbReference type="OrthoDB" id="9780149at2"/>
<sequence length="310" mass="35283">MVSEELIMLYLRHFGLQQPPFSLTPNTAFYVDLPQHHEALEVLTTALNVGEGFIKVTGEVGTGKTMLCRKLMNEAAEDWVIAYIPDPYLSPLELRWAFATELGLKQADTIDNQQLVQLLQHRLVALAAEGKRVVLIIDEAQALPDDTLEAVRLLTNLETEQRKLLQVVLFGQPELDKRLASYKFRQLRQRVSFSYLLRGMTYYEVQAYVSTRSEIAGVRQPLFSPGALKAIWKYSRGIPRLVNVLSHKGLMLAFGENKLQVDTKHLRYAAKDTEDVQEHKPFINPILLGVLVSVVFILAAAAWHYRELWL</sequence>
<dbReference type="PANTHER" id="PTHR35894">
    <property type="entry name" value="GENERAL SECRETION PATHWAY PROTEIN A-RELATED"/>
    <property type="match status" value="1"/>
</dbReference>
<evidence type="ECO:0000313" key="3">
    <source>
        <dbReference type="EMBL" id="RRJ21378.1"/>
    </source>
</evidence>
<dbReference type="InterPro" id="IPR049945">
    <property type="entry name" value="AAA_22"/>
</dbReference>
<dbReference type="Pfam" id="PF13401">
    <property type="entry name" value="AAA_22"/>
    <property type="match status" value="1"/>
</dbReference>
<accession>A0A3P3QJX4</accession>
<dbReference type="CDD" id="cd00009">
    <property type="entry name" value="AAA"/>
    <property type="match status" value="1"/>
</dbReference>
<keyword evidence="1" id="KW-0812">Transmembrane</keyword>
<keyword evidence="1" id="KW-1133">Transmembrane helix</keyword>
<dbReference type="InterPro" id="IPR003593">
    <property type="entry name" value="AAA+_ATPase"/>
</dbReference>